<organism evidence="5 6">
    <name type="scientific">Methylophilus glucosoxydans</name>
    <dbReference type="NCBI Taxonomy" id="752553"/>
    <lineage>
        <taxon>Bacteria</taxon>
        <taxon>Pseudomonadati</taxon>
        <taxon>Pseudomonadota</taxon>
        <taxon>Betaproteobacteria</taxon>
        <taxon>Nitrosomonadales</taxon>
        <taxon>Methylophilaceae</taxon>
        <taxon>Methylophilus</taxon>
    </lineage>
</organism>
<comment type="caution">
    <text evidence="5">The sequence shown here is derived from an EMBL/GenBank/DDBJ whole genome shotgun (WGS) entry which is preliminary data.</text>
</comment>
<dbReference type="Pfam" id="PF21783">
    <property type="entry name" value="YNCE"/>
    <property type="match status" value="1"/>
</dbReference>
<feature type="compositionally biased region" description="Polar residues" evidence="2">
    <location>
        <begin position="34"/>
        <end position="49"/>
    </location>
</feature>
<feature type="region of interest" description="Disordered" evidence="2">
    <location>
        <begin position="142"/>
        <end position="170"/>
    </location>
</feature>
<feature type="signal peptide" evidence="3">
    <location>
        <begin position="1"/>
        <end position="27"/>
    </location>
</feature>
<dbReference type="EMBL" id="JBHTJW010000001">
    <property type="protein sequence ID" value="MFD0928160.1"/>
    <property type="molecule type" value="Genomic_DNA"/>
</dbReference>
<dbReference type="InterPro" id="IPR011045">
    <property type="entry name" value="N2O_reductase_N"/>
</dbReference>
<dbReference type="RefSeq" id="WP_379073335.1">
    <property type="nucleotide sequence ID" value="NZ_JBHTJW010000001.1"/>
</dbReference>
<dbReference type="SMART" id="SM00320">
    <property type="entry name" value="WD40"/>
    <property type="match status" value="5"/>
</dbReference>
<evidence type="ECO:0000256" key="2">
    <source>
        <dbReference type="SAM" id="MobiDB-lite"/>
    </source>
</evidence>
<dbReference type="InterPro" id="IPR051200">
    <property type="entry name" value="Host-pathogen_enzymatic-act"/>
</dbReference>
<evidence type="ECO:0000313" key="5">
    <source>
        <dbReference type="EMBL" id="MFD0928160.1"/>
    </source>
</evidence>
<dbReference type="SUPFAM" id="SSF50974">
    <property type="entry name" value="Nitrous oxide reductase, N-terminal domain"/>
    <property type="match status" value="1"/>
</dbReference>
<feature type="chain" id="PRO_5045929198" description="YNCE-like beta-propeller domain-containing protein" evidence="3">
    <location>
        <begin position="28"/>
        <end position="381"/>
    </location>
</feature>
<sequence length="381" mass="41023">MQMLNSSLARRARTSVWLLALLAGVTACNKQEESSPTPETPAATSAVSESSSGKTLAYVSTQDAGVDVIDLATMQVTSMLDVKAKGPRGLALTDDGKQLVVATRENGSVSVIDTATGEVVKQIEVGKNPEFVRVSGNYAFVSSEPSAKAGPPPKPGSKPEEDDDDDEEKVPAKIAIVDLTKGEKVREITGGPETEGLEFSADGKQLVITNEADNTVTVHNIETGDLVKTISTHQYGDRPRGIKVSPDGNTYLATLEFGNKFMVMDKDFNVVRTVDTAETPYGIAYDSKGERIFVATNKAKLLQVFDAKTFEKIKEVPTGNRCWHFSFTPDNKQVLLACGKSDAVFVIDADKLEVTNQIEVKNMPWGVVTFPKAMGSLENAK</sequence>
<protein>
    <recommendedName>
        <fullName evidence="4">YNCE-like beta-propeller domain-containing protein</fullName>
    </recommendedName>
</protein>
<dbReference type="PANTHER" id="PTHR47197">
    <property type="entry name" value="PROTEIN NIRF"/>
    <property type="match status" value="1"/>
</dbReference>
<reference evidence="6" key="1">
    <citation type="journal article" date="2019" name="Int. J. Syst. Evol. Microbiol.">
        <title>The Global Catalogue of Microorganisms (GCM) 10K type strain sequencing project: providing services to taxonomists for standard genome sequencing and annotation.</title>
        <authorList>
            <consortium name="The Broad Institute Genomics Platform"/>
            <consortium name="The Broad Institute Genome Sequencing Center for Infectious Disease"/>
            <person name="Wu L."/>
            <person name="Ma J."/>
        </authorList>
    </citation>
    <scope>NUCLEOTIDE SEQUENCE [LARGE SCALE GENOMIC DNA]</scope>
    <source>
        <strain evidence="6">CCUG 59685</strain>
    </source>
</reference>
<evidence type="ECO:0000256" key="1">
    <source>
        <dbReference type="ARBA" id="ARBA00022729"/>
    </source>
</evidence>
<dbReference type="InterPro" id="IPR011964">
    <property type="entry name" value="YVTN_b-propeller_repeat"/>
</dbReference>
<dbReference type="PANTHER" id="PTHR47197:SF3">
    <property type="entry name" value="DIHYDRO-HEME D1 DEHYDROGENASE"/>
    <property type="match status" value="1"/>
</dbReference>
<evidence type="ECO:0000259" key="4">
    <source>
        <dbReference type="Pfam" id="PF21783"/>
    </source>
</evidence>
<evidence type="ECO:0000313" key="6">
    <source>
        <dbReference type="Proteomes" id="UP001597106"/>
    </source>
</evidence>
<proteinExistence type="predicted"/>
<dbReference type="InterPro" id="IPR001680">
    <property type="entry name" value="WD40_rpt"/>
</dbReference>
<keyword evidence="6" id="KW-1185">Reference proteome</keyword>
<gene>
    <name evidence="5" type="ORF">ACFQ1T_00065</name>
</gene>
<accession>A0ABW3GGL9</accession>
<feature type="domain" description="YNCE-like beta-propeller" evidence="4">
    <location>
        <begin position="65"/>
        <end position="132"/>
    </location>
</feature>
<dbReference type="InterPro" id="IPR048433">
    <property type="entry name" value="YNCE-like_beta-prop"/>
</dbReference>
<feature type="region of interest" description="Disordered" evidence="2">
    <location>
        <begin position="29"/>
        <end position="49"/>
    </location>
</feature>
<keyword evidence="1 3" id="KW-0732">Signal</keyword>
<dbReference type="Proteomes" id="UP001597106">
    <property type="component" value="Unassembled WGS sequence"/>
</dbReference>
<name>A0ABW3GGL9_9PROT</name>
<dbReference type="InterPro" id="IPR015943">
    <property type="entry name" value="WD40/YVTN_repeat-like_dom_sf"/>
</dbReference>
<dbReference type="NCBIfam" id="TIGR02276">
    <property type="entry name" value="beta_rpt_yvtn"/>
    <property type="match status" value="2"/>
</dbReference>
<evidence type="ECO:0000256" key="3">
    <source>
        <dbReference type="SAM" id="SignalP"/>
    </source>
</evidence>
<dbReference type="Gene3D" id="2.130.10.10">
    <property type="entry name" value="YVTN repeat-like/Quinoprotein amine dehydrogenase"/>
    <property type="match status" value="2"/>
</dbReference>